<comment type="caution">
    <text evidence="2">The sequence shown here is derived from an EMBL/GenBank/DDBJ whole genome shotgun (WGS) entry which is preliminary data.</text>
</comment>
<dbReference type="Proteomes" id="UP000249390">
    <property type="component" value="Unassembled WGS sequence"/>
</dbReference>
<dbReference type="InterPro" id="IPR003871">
    <property type="entry name" value="RFA1B/D_OB_1st"/>
</dbReference>
<keyword evidence="3" id="KW-1185">Reference proteome</keyword>
<feature type="domain" description="Replication protein A 70 kDa DNA-binding subunit B/D first OB fold" evidence="1">
    <location>
        <begin position="1"/>
        <end position="66"/>
    </location>
</feature>
<dbReference type="PANTHER" id="PTHR47165:SF4">
    <property type="entry name" value="OS03G0429900 PROTEIN"/>
    <property type="match status" value="1"/>
</dbReference>
<dbReference type="AlphaFoldDB" id="A0A328D5L8"/>
<sequence>MVFMDEHGSTIHATVRKSLVGTFERRLKEESVYIFAYFGIGISSGYYRTLRHEYRLNFQPRTTVTEYTSDKIPVHGHRLSTFAEILETDSNYPYLTDVTLGLSTGEKLSQHTFSVGESSSCVKNLIEAFGESKDKQLEQDVDVITDSTLNKRLKDIEHYHGVGDSSSKKMKNIKIEKD</sequence>
<gene>
    <name evidence="2" type="ORF">DM860_003271</name>
</gene>
<proteinExistence type="predicted"/>
<reference evidence="2 3" key="1">
    <citation type="submission" date="2018-06" db="EMBL/GenBank/DDBJ databases">
        <title>The Genome of Cuscuta australis (Dodder) Provides Insight into the Evolution of Plant Parasitism.</title>
        <authorList>
            <person name="Liu H."/>
        </authorList>
    </citation>
    <scope>NUCLEOTIDE SEQUENCE [LARGE SCALE GENOMIC DNA]</scope>
    <source>
        <strain evidence="3">cv. Yunnan</strain>
        <tissue evidence="2">Vines</tissue>
    </source>
</reference>
<name>A0A328D5L8_9ASTE</name>
<dbReference type="PANTHER" id="PTHR47165">
    <property type="entry name" value="OS03G0429900 PROTEIN"/>
    <property type="match status" value="1"/>
</dbReference>
<dbReference type="EMBL" id="NQVE01000200">
    <property type="protein sequence ID" value="RAL39738.1"/>
    <property type="molecule type" value="Genomic_DNA"/>
</dbReference>
<dbReference type="Gene3D" id="2.40.50.140">
    <property type="entry name" value="Nucleic acid-binding proteins"/>
    <property type="match status" value="1"/>
</dbReference>
<protein>
    <recommendedName>
        <fullName evidence="1">Replication protein A 70 kDa DNA-binding subunit B/D first OB fold domain-containing protein</fullName>
    </recommendedName>
</protein>
<dbReference type="Pfam" id="PF02721">
    <property type="entry name" value="DUF223"/>
    <property type="match status" value="1"/>
</dbReference>
<dbReference type="InterPro" id="IPR012340">
    <property type="entry name" value="NA-bd_OB-fold"/>
</dbReference>
<accession>A0A328D5L8</accession>
<dbReference type="SUPFAM" id="SSF50249">
    <property type="entry name" value="Nucleic acid-binding proteins"/>
    <property type="match status" value="1"/>
</dbReference>
<evidence type="ECO:0000313" key="3">
    <source>
        <dbReference type="Proteomes" id="UP000249390"/>
    </source>
</evidence>
<evidence type="ECO:0000313" key="2">
    <source>
        <dbReference type="EMBL" id="RAL39738.1"/>
    </source>
</evidence>
<evidence type="ECO:0000259" key="1">
    <source>
        <dbReference type="Pfam" id="PF02721"/>
    </source>
</evidence>
<organism evidence="2 3">
    <name type="scientific">Cuscuta australis</name>
    <dbReference type="NCBI Taxonomy" id="267555"/>
    <lineage>
        <taxon>Eukaryota</taxon>
        <taxon>Viridiplantae</taxon>
        <taxon>Streptophyta</taxon>
        <taxon>Embryophyta</taxon>
        <taxon>Tracheophyta</taxon>
        <taxon>Spermatophyta</taxon>
        <taxon>Magnoliopsida</taxon>
        <taxon>eudicotyledons</taxon>
        <taxon>Gunneridae</taxon>
        <taxon>Pentapetalae</taxon>
        <taxon>asterids</taxon>
        <taxon>lamiids</taxon>
        <taxon>Solanales</taxon>
        <taxon>Convolvulaceae</taxon>
        <taxon>Cuscuteae</taxon>
        <taxon>Cuscuta</taxon>
        <taxon>Cuscuta subgen. Grammica</taxon>
        <taxon>Cuscuta sect. Cleistogrammica</taxon>
    </lineage>
</organism>
<dbReference type="CDD" id="cd04480">
    <property type="entry name" value="RPA1_DBD_A_like"/>
    <property type="match status" value="1"/>
</dbReference>